<dbReference type="GO" id="GO:0031625">
    <property type="term" value="F:ubiquitin protein ligase binding"/>
    <property type="evidence" value="ECO:0007669"/>
    <property type="project" value="InterPro"/>
</dbReference>
<evidence type="ECO:0000256" key="5">
    <source>
        <dbReference type="ARBA" id="ARBA00023306"/>
    </source>
</evidence>
<dbReference type="SUPFAM" id="SSF46785">
    <property type="entry name" value="Winged helix' DNA-binding domain"/>
    <property type="match status" value="1"/>
</dbReference>
<dbReference type="PANTHER" id="PTHR45957:SF1">
    <property type="entry name" value="ANAPHASE-PROMOTING COMPLEX SUBUNIT 2"/>
    <property type="match status" value="1"/>
</dbReference>
<dbReference type="GO" id="GO:0006511">
    <property type="term" value="P:ubiquitin-dependent protein catabolic process"/>
    <property type="evidence" value="ECO:0007669"/>
    <property type="project" value="InterPro"/>
</dbReference>
<dbReference type="Gene3D" id="3.30.230.130">
    <property type="entry name" value="Cullin, Chain C, Domain 2"/>
    <property type="match status" value="1"/>
</dbReference>
<evidence type="ECO:0000256" key="2">
    <source>
        <dbReference type="ARBA" id="ARBA00022618"/>
    </source>
</evidence>
<organism evidence="9 10">
    <name type="scientific">Cloeon dipterum</name>
    <dbReference type="NCBI Taxonomy" id="197152"/>
    <lineage>
        <taxon>Eukaryota</taxon>
        <taxon>Metazoa</taxon>
        <taxon>Ecdysozoa</taxon>
        <taxon>Arthropoda</taxon>
        <taxon>Hexapoda</taxon>
        <taxon>Insecta</taxon>
        <taxon>Pterygota</taxon>
        <taxon>Palaeoptera</taxon>
        <taxon>Ephemeroptera</taxon>
        <taxon>Pisciforma</taxon>
        <taxon>Baetidae</taxon>
        <taxon>Cloeon</taxon>
    </lineage>
</organism>
<evidence type="ECO:0000259" key="8">
    <source>
        <dbReference type="PROSITE" id="PS50069"/>
    </source>
</evidence>
<dbReference type="InterPro" id="IPR044554">
    <property type="entry name" value="ANAPC2"/>
</dbReference>
<dbReference type="SUPFAM" id="SSF75632">
    <property type="entry name" value="Cullin homology domain"/>
    <property type="match status" value="1"/>
</dbReference>
<keyword evidence="10" id="KW-1185">Reference proteome</keyword>
<sequence length="449" mass="51348">MRLYLTTKLQNSLEVRLLHPGANTVDILITYVAAIRALRLLDPSGVLLDTVTTPIRQYLRQREDTVRCVVTNLTEEGPSELAEELAKGNALDEAVDSDDDMEDWTNWQPPPVDADPTDSGQSKRSSDIISMLVSVYGSKELFVNEYRILLADRLLSQFNCNTDKEIRYLELLKRRFGDSQLHYCEVMLKDVQDSKRMNSHLHSCPDVTMCSKDFPCTAIILSAQFWPPFKEENLEVPPIVKEHLDDYTKAFEALKGNRTLSWKPHLGYVNLDIELKDRTLNLTVSPIHATIIWHFQEKPQWTIEDLSQVMQISGTLLRRKISFWQSQGILREQSPDVFVLMEEGAARAGSTGRSADHVACEDEEMESALASAHEQREGELQVFWSYIVGMLTNLDSMPLERIHQMLRMFASQGPTAVECSQQELRHFLDRKVREHQLLFSGGLYKLPKP</sequence>
<dbReference type="OrthoDB" id="5581181at2759"/>
<dbReference type="Gene3D" id="1.10.10.10">
    <property type="entry name" value="Winged helix-like DNA-binding domain superfamily/Winged helix DNA-binding domain"/>
    <property type="match status" value="1"/>
</dbReference>
<dbReference type="InterPro" id="IPR036390">
    <property type="entry name" value="WH_DNA-bd_sf"/>
</dbReference>
<evidence type="ECO:0000313" key="9">
    <source>
        <dbReference type="EMBL" id="CAB3385376.1"/>
    </source>
</evidence>
<accession>A0A8S1DT77</accession>
<dbReference type="Proteomes" id="UP000494165">
    <property type="component" value="Unassembled WGS sequence"/>
</dbReference>
<feature type="domain" description="Cullin family profile" evidence="8">
    <location>
        <begin position="129"/>
        <end position="325"/>
    </location>
</feature>
<keyword evidence="4" id="KW-0833">Ubl conjugation pathway</keyword>
<feature type="region of interest" description="Disordered" evidence="7">
    <location>
        <begin position="99"/>
        <end position="123"/>
    </location>
</feature>
<dbReference type="InterPro" id="IPR057975">
    <property type="entry name" value="TPR_ANAPC2"/>
</dbReference>
<dbReference type="PANTHER" id="PTHR45957">
    <property type="entry name" value="ANAPHASE-PROMOTING COMPLEX SUBUNIT 2"/>
    <property type="match status" value="1"/>
</dbReference>
<protein>
    <recommendedName>
        <fullName evidence="1">Anaphase-promoting complex subunit 2</fullName>
    </recommendedName>
</protein>
<keyword evidence="5" id="KW-0131">Cell cycle</keyword>
<dbReference type="Pfam" id="PF26557">
    <property type="entry name" value="Cullin_AB"/>
    <property type="match status" value="1"/>
</dbReference>
<keyword evidence="3" id="KW-0498">Mitosis</keyword>
<dbReference type="SMART" id="SM01013">
    <property type="entry name" value="APC2"/>
    <property type="match status" value="1"/>
</dbReference>
<dbReference type="PROSITE" id="PS50069">
    <property type="entry name" value="CULLIN_2"/>
    <property type="match status" value="1"/>
</dbReference>
<dbReference type="GO" id="GO:0007091">
    <property type="term" value="P:metaphase/anaphase transition of mitotic cell cycle"/>
    <property type="evidence" value="ECO:0007669"/>
    <property type="project" value="TreeGrafter"/>
</dbReference>
<dbReference type="SMART" id="SM00182">
    <property type="entry name" value="CULLIN"/>
    <property type="match status" value="1"/>
</dbReference>
<dbReference type="InterPro" id="IPR036317">
    <property type="entry name" value="Cullin_homology_sf"/>
</dbReference>
<dbReference type="GO" id="GO:0051301">
    <property type="term" value="P:cell division"/>
    <property type="evidence" value="ECO:0007669"/>
    <property type="project" value="UniProtKB-KW"/>
</dbReference>
<comment type="similarity">
    <text evidence="6">Belongs to the cullin family.</text>
</comment>
<dbReference type="Pfam" id="PF08672">
    <property type="entry name" value="ANAPC2"/>
    <property type="match status" value="1"/>
</dbReference>
<evidence type="ECO:0000256" key="6">
    <source>
        <dbReference type="PROSITE-ProRule" id="PRU00330"/>
    </source>
</evidence>
<name>A0A8S1DT77_9INSE</name>
<evidence type="ECO:0000313" key="10">
    <source>
        <dbReference type="Proteomes" id="UP000494165"/>
    </source>
</evidence>
<dbReference type="EMBL" id="CADEPI010000409">
    <property type="protein sequence ID" value="CAB3385376.1"/>
    <property type="molecule type" value="Genomic_DNA"/>
</dbReference>
<keyword evidence="2" id="KW-0132">Cell division</keyword>
<comment type="caution">
    <text evidence="9">The sequence shown here is derived from an EMBL/GenBank/DDBJ whole genome shotgun (WGS) entry which is preliminary data.</text>
</comment>
<evidence type="ECO:0000256" key="3">
    <source>
        <dbReference type="ARBA" id="ARBA00022776"/>
    </source>
</evidence>
<dbReference type="InterPro" id="IPR014786">
    <property type="entry name" value="ANAPC2_C"/>
</dbReference>
<dbReference type="InterPro" id="IPR036388">
    <property type="entry name" value="WH-like_DNA-bd_sf"/>
</dbReference>
<dbReference type="AlphaFoldDB" id="A0A8S1DT77"/>
<evidence type="ECO:0000256" key="7">
    <source>
        <dbReference type="SAM" id="MobiDB-lite"/>
    </source>
</evidence>
<dbReference type="InterPro" id="IPR016158">
    <property type="entry name" value="Cullin_homology"/>
</dbReference>
<dbReference type="Pfam" id="PF25773">
    <property type="entry name" value="TPR_ANAPC2"/>
    <property type="match status" value="1"/>
</dbReference>
<gene>
    <name evidence="9" type="ORF">CLODIP_2_CD03435</name>
</gene>
<dbReference type="InterPro" id="IPR059120">
    <property type="entry name" value="Cullin-like_AB"/>
</dbReference>
<dbReference type="Gene3D" id="1.20.1310.10">
    <property type="entry name" value="Cullin Repeats"/>
    <property type="match status" value="1"/>
</dbReference>
<dbReference type="GO" id="GO:0005680">
    <property type="term" value="C:anaphase-promoting complex"/>
    <property type="evidence" value="ECO:0007669"/>
    <property type="project" value="TreeGrafter"/>
</dbReference>
<evidence type="ECO:0000256" key="4">
    <source>
        <dbReference type="ARBA" id="ARBA00022786"/>
    </source>
</evidence>
<dbReference type="GO" id="GO:0070979">
    <property type="term" value="P:protein K11-linked ubiquitination"/>
    <property type="evidence" value="ECO:0007669"/>
    <property type="project" value="TreeGrafter"/>
</dbReference>
<proteinExistence type="inferred from homology"/>
<evidence type="ECO:0000256" key="1">
    <source>
        <dbReference type="ARBA" id="ARBA00016068"/>
    </source>
</evidence>
<dbReference type="FunFam" id="3.30.230.130:FF:000008">
    <property type="entry name" value="anaphase-promoting complex subunit 2"/>
    <property type="match status" value="1"/>
</dbReference>
<reference evidence="9 10" key="1">
    <citation type="submission" date="2020-04" db="EMBL/GenBank/DDBJ databases">
        <authorList>
            <person name="Alioto T."/>
            <person name="Alioto T."/>
            <person name="Gomez Garrido J."/>
        </authorList>
    </citation>
    <scope>NUCLEOTIDE SEQUENCE [LARGE SCALE GENOMIC DNA]</scope>
</reference>